<comment type="caution">
    <text evidence="1">The sequence shown here is derived from an EMBL/GenBank/DDBJ whole genome shotgun (WGS) entry which is preliminary data.</text>
</comment>
<dbReference type="RefSeq" id="WP_155442238.1">
    <property type="nucleotide sequence ID" value="NZ_WNLA01000032.1"/>
</dbReference>
<dbReference type="InterPro" id="IPR009663">
    <property type="entry name" value="PAP_PilO"/>
</dbReference>
<evidence type="ECO:0000313" key="1">
    <source>
        <dbReference type="EMBL" id="MTW05896.1"/>
    </source>
</evidence>
<evidence type="ECO:0000313" key="2">
    <source>
        <dbReference type="Proteomes" id="UP000484015"/>
    </source>
</evidence>
<organism evidence="1 2">
    <name type="scientific">Pseudoduganella ginsengisoli</name>
    <dbReference type="NCBI Taxonomy" id="1462440"/>
    <lineage>
        <taxon>Bacteria</taxon>
        <taxon>Pseudomonadati</taxon>
        <taxon>Pseudomonadota</taxon>
        <taxon>Betaproteobacteria</taxon>
        <taxon>Burkholderiales</taxon>
        <taxon>Oxalobacteraceae</taxon>
        <taxon>Telluria group</taxon>
        <taxon>Pseudoduganella</taxon>
    </lineage>
</organism>
<name>A0A6L6Q8Y6_9BURK</name>
<protein>
    <submittedName>
        <fullName evidence="1">Type 4b pilus protein PilO2</fullName>
    </submittedName>
</protein>
<gene>
    <name evidence="1" type="primary">pilO2</name>
    <name evidence="1" type="ORF">GM668_27840</name>
</gene>
<sequence>MAQYDRLVFGMSWRTAISDDRKELQDYAKELSANSYVEVAFDVKHKYGFVNLKKIDKAQSAAVILGQILESGNGVFVHQINREEHCFIAVRETLPVEDCDIVGSREVVIAAAKKYAEDSRKKDGIAPKIYGDAEEIGGSIALPISKLIDDGEDLGVIKRVRSINGKVAVGIVGILLTAGAWFLPDLIAPDKPQIAIDPKSEHHKAVIAAINSVVDLKQFPFNVMPSYINFVNTFPTEVVADNRAGKWKLDSLTCIQTDCTATWKREGSITNADFLKALSIDSADLSISFPGVDAISRKISFKKNESAGKLLLGTQLKFGETVLSWLQTLKDKPRTDPMTPLVQVSGAFKPDPMDMPMVGNYAFTVPYSELSKVATLPNVITIEQITLTYKDPQNIKFEIQGKYYAL</sequence>
<reference evidence="1 2" key="1">
    <citation type="submission" date="2019-11" db="EMBL/GenBank/DDBJ databases">
        <title>Type strains purchased from KCTC, JCM and DSMZ.</title>
        <authorList>
            <person name="Lu H."/>
        </authorList>
    </citation>
    <scope>NUCLEOTIDE SEQUENCE [LARGE SCALE GENOMIC DNA]</scope>
    <source>
        <strain evidence="1 2">KCTC 42409</strain>
    </source>
</reference>
<dbReference type="Proteomes" id="UP000484015">
    <property type="component" value="Unassembled WGS sequence"/>
</dbReference>
<proteinExistence type="predicted"/>
<dbReference type="AlphaFoldDB" id="A0A6L6Q8Y6"/>
<dbReference type="EMBL" id="WNLA01000032">
    <property type="protein sequence ID" value="MTW05896.1"/>
    <property type="molecule type" value="Genomic_DNA"/>
</dbReference>
<keyword evidence="2" id="KW-1185">Reference proteome</keyword>
<dbReference type="Pfam" id="PF06864">
    <property type="entry name" value="PAP_PilO"/>
    <property type="match status" value="1"/>
</dbReference>
<accession>A0A6L6Q8Y6</accession>